<reference evidence="12" key="1">
    <citation type="journal article" date="2019" name="Int. J. Syst. Evol. Microbiol.">
        <title>The Global Catalogue of Microorganisms (GCM) 10K type strain sequencing project: providing services to taxonomists for standard genome sequencing and annotation.</title>
        <authorList>
            <consortium name="The Broad Institute Genomics Platform"/>
            <consortium name="The Broad Institute Genome Sequencing Center for Infectious Disease"/>
            <person name="Wu L."/>
            <person name="Ma J."/>
        </authorList>
    </citation>
    <scope>NUCLEOTIDE SEQUENCE [LARGE SCALE GENOMIC DNA]</scope>
    <source>
        <strain evidence="12">JCM 31890</strain>
    </source>
</reference>
<dbReference type="InterPro" id="IPR036412">
    <property type="entry name" value="HAD-like_sf"/>
</dbReference>
<dbReference type="InterPro" id="IPR050155">
    <property type="entry name" value="HAD-like_hydrolase_sf"/>
</dbReference>
<dbReference type="SFLD" id="SFLDG01129">
    <property type="entry name" value="C1.5:_HAD__Beta-PGM__Phosphata"/>
    <property type="match status" value="1"/>
</dbReference>
<feature type="binding site" evidence="10">
    <location>
        <position position="191"/>
    </location>
    <ligand>
        <name>Mg(2+)</name>
        <dbReference type="ChEBI" id="CHEBI:18420"/>
    </ligand>
</feature>
<evidence type="ECO:0000256" key="2">
    <source>
        <dbReference type="ARBA" id="ARBA00001946"/>
    </source>
</evidence>
<evidence type="ECO:0000256" key="10">
    <source>
        <dbReference type="HAMAP-Rule" id="MF_00495"/>
    </source>
</evidence>
<feature type="binding site" evidence="10">
    <location>
        <position position="23"/>
    </location>
    <ligand>
        <name>Mg(2+)</name>
        <dbReference type="ChEBI" id="CHEBI:18420"/>
    </ligand>
</feature>
<comment type="pathway">
    <text evidence="3 10">Organic acid metabolism; glycolate biosynthesis; glycolate from 2-phosphoglycolate: step 1/1.</text>
</comment>
<name>A0ABP8LDK6_9BURK</name>
<dbReference type="InterPro" id="IPR023198">
    <property type="entry name" value="PGP-like_dom2"/>
</dbReference>
<evidence type="ECO:0000256" key="3">
    <source>
        <dbReference type="ARBA" id="ARBA00004818"/>
    </source>
</evidence>
<comment type="caution">
    <text evidence="11">The sequence shown here is derived from an EMBL/GenBank/DDBJ whole genome shotgun (WGS) entry which is preliminary data.</text>
</comment>
<dbReference type="NCBIfam" id="TIGR01509">
    <property type="entry name" value="HAD-SF-IA-v3"/>
    <property type="match status" value="1"/>
</dbReference>
<dbReference type="EMBL" id="BAABEX010000024">
    <property type="protein sequence ID" value="GAA4426424.1"/>
    <property type="molecule type" value="Genomic_DNA"/>
</dbReference>
<keyword evidence="8 10" id="KW-0460">Magnesium</keyword>
<protein>
    <recommendedName>
        <fullName evidence="5 10">Phosphoglycolate phosphatase</fullName>
        <shortName evidence="10">PGP</shortName>
        <shortName evidence="10">PGPase</shortName>
        <ecNumber evidence="5 10">3.1.3.18</ecNumber>
    </recommendedName>
</protein>
<keyword evidence="6 10" id="KW-0479">Metal-binding</keyword>
<dbReference type="InterPro" id="IPR006439">
    <property type="entry name" value="HAD-SF_hydro_IA"/>
</dbReference>
<evidence type="ECO:0000256" key="9">
    <source>
        <dbReference type="ARBA" id="ARBA00023277"/>
    </source>
</evidence>
<keyword evidence="12" id="KW-1185">Reference proteome</keyword>
<dbReference type="Proteomes" id="UP001501788">
    <property type="component" value="Unassembled WGS sequence"/>
</dbReference>
<evidence type="ECO:0000256" key="1">
    <source>
        <dbReference type="ARBA" id="ARBA00000830"/>
    </source>
</evidence>
<dbReference type="RefSeq" id="WP_345064897.1">
    <property type="nucleotide sequence ID" value="NZ_BAABEX010000024.1"/>
</dbReference>
<feature type="binding site" evidence="10">
    <location>
        <position position="21"/>
    </location>
    <ligand>
        <name>Mg(2+)</name>
        <dbReference type="ChEBI" id="CHEBI:18420"/>
    </ligand>
</feature>
<dbReference type="NCBIfam" id="TIGR01549">
    <property type="entry name" value="HAD-SF-IA-v1"/>
    <property type="match status" value="1"/>
</dbReference>
<dbReference type="EC" id="3.1.3.18" evidence="5 10"/>
<dbReference type="Gene3D" id="1.10.150.240">
    <property type="entry name" value="Putative phosphatase, domain 2"/>
    <property type="match status" value="1"/>
</dbReference>
<dbReference type="PRINTS" id="PR00413">
    <property type="entry name" value="HADHALOGNASE"/>
</dbReference>
<dbReference type="PANTHER" id="PTHR43434">
    <property type="entry name" value="PHOSPHOGLYCOLATE PHOSPHATASE"/>
    <property type="match status" value="1"/>
</dbReference>
<dbReference type="Pfam" id="PF00702">
    <property type="entry name" value="Hydrolase"/>
    <property type="match status" value="1"/>
</dbReference>
<evidence type="ECO:0000256" key="7">
    <source>
        <dbReference type="ARBA" id="ARBA00022801"/>
    </source>
</evidence>
<feature type="active site" description="Nucleophile" evidence="10">
    <location>
        <position position="21"/>
    </location>
</feature>
<accession>A0ABP8LDK6</accession>
<dbReference type="SFLD" id="SFLDS00003">
    <property type="entry name" value="Haloacid_Dehalogenase"/>
    <property type="match status" value="1"/>
</dbReference>
<keyword evidence="9 10" id="KW-0119">Carbohydrate metabolism</keyword>
<dbReference type="HAMAP" id="MF_00495">
    <property type="entry name" value="GPH_hydrolase_bact"/>
    <property type="match status" value="1"/>
</dbReference>
<keyword evidence="7 10" id="KW-0378">Hydrolase</keyword>
<comment type="catalytic activity">
    <reaction evidence="1 10">
        <text>2-phosphoglycolate + H2O = glycolate + phosphate</text>
        <dbReference type="Rhea" id="RHEA:14369"/>
        <dbReference type="ChEBI" id="CHEBI:15377"/>
        <dbReference type="ChEBI" id="CHEBI:29805"/>
        <dbReference type="ChEBI" id="CHEBI:43474"/>
        <dbReference type="ChEBI" id="CHEBI:58033"/>
        <dbReference type="EC" id="3.1.3.18"/>
    </reaction>
</comment>
<evidence type="ECO:0000256" key="4">
    <source>
        <dbReference type="ARBA" id="ARBA00006171"/>
    </source>
</evidence>
<evidence type="ECO:0000256" key="5">
    <source>
        <dbReference type="ARBA" id="ARBA00013078"/>
    </source>
</evidence>
<comment type="cofactor">
    <cofactor evidence="2 10">
        <name>Mg(2+)</name>
        <dbReference type="ChEBI" id="CHEBI:18420"/>
    </cofactor>
</comment>
<evidence type="ECO:0000313" key="11">
    <source>
        <dbReference type="EMBL" id="GAA4426424.1"/>
    </source>
</evidence>
<dbReference type="PANTHER" id="PTHR43434:SF1">
    <property type="entry name" value="PHOSPHOGLYCOLATE PHOSPHATASE"/>
    <property type="match status" value="1"/>
</dbReference>
<dbReference type="SUPFAM" id="SSF56784">
    <property type="entry name" value="HAD-like"/>
    <property type="match status" value="1"/>
</dbReference>
<comment type="similarity">
    <text evidence="4 10">Belongs to the HAD-like hydrolase superfamily. CbbY/CbbZ/Gph/YieH family.</text>
</comment>
<organism evidence="11 12">
    <name type="scientific">Acidovorax lacteus</name>
    <dbReference type="NCBI Taxonomy" id="1924988"/>
    <lineage>
        <taxon>Bacteria</taxon>
        <taxon>Pseudomonadati</taxon>
        <taxon>Pseudomonadota</taxon>
        <taxon>Betaproteobacteria</taxon>
        <taxon>Burkholderiales</taxon>
        <taxon>Comamonadaceae</taxon>
        <taxon>Acidovorax</taxon>
    </lineage>
</organism>
<evidence type="ECO:0000313" key="12">
    <source>
        <dbReference type="Proteomes" id="UP001501788"/>
    </source>
</evidence>
<gene>
    <name evidence="11" type="ORF">GCM10023090_22460</name>
</gene>
<comment type="function">
    <text evidence="10">Specifically catalyzes the dephosphorylation of 2-phosphoglycolate. Is involved in the dissimilation of the intracellular 2-phosphoglycolate formed during the DNA repair of 3'-phosphoglycolate ends, a major class of DNA lesions induced by oxidative stress.</text>
</comment>
<dbReference type="Gene3D" id="3.40.50.1000">
    <property type="entry name" value="HAD superfamily/HAD-like"/>
    <property type="match status" value="1"/>
</dbReference>
<dbReference type="InterPro" id="IPR023214">
    <property type="entry name" value="HAD_sf"/>
</dbReference>
<dbReference type="SFLD" id="SFLDG01135">
    <property type="entry name" value="C1.5.6:_HAD__Beta-PGM__Phospha"/>
    <property type="match status" value="1"/>
</dbReference>
<evidence type="ECO:0000256" key="8">
    <source>
        <dbReference type="ARBA" id="ARBA00022842"/>
    </source>
</evidence>
<evidence type="ECO:0000256" key="6">
    <source>
        <dbReference type="ARBA" id="ARBA00022723"/>
    </source>
</evidence>
<dbReference type="InterPro" id="IPR037512">
    <property type="entry name" value="PGPase_prok"/>
</dbReference>
<dbReference type="NCBIfam" id="TIGR01449">
    <property type="entry name" value="PGP_bact"/>
    <property type="match status" value="1"/>
</dbReference>
<proteinExistence type="inferred from homology"/>
<sequence length="237" mass="25368">MLPERTPSPLRRDALDAAIVDLDGTMVDTLGDFHAALTRTLAELGLPGIAAPTIETMVGKGSEHLLRSVLNHVLVLENQARAAIKTEALMPAAWDAYQRHYLAINGQCSAVYPGVLEGLEALRARGLRLACLTNKPTAFARPLLAQKGLDGFFEQVFGGDAFERKKPDPLPLLKTCEALGTAPARTLMVGDSSNDAQAARAAGCPVVLVTYGYNHGQPARSVDADDWVDTLTELRLA</sequence>